<dbReference type="RefSeq" id="WP_419580550.1">
    <property type="nucleotide sequence ID" value="NZ_CP036432.1"/>
</dbReference>
<dbReference type="EMBL" id="CP036432">
    <property type="protein sequence ID" value="QDV87373.1"/>
    <property type="molecule type" value="Genomic_DNA"/>
</dbReference>
<evidence type="ECO:0000313" key="3">
    <source>
        <dbReference type="Proteomes" id="UP000318081"/>
    </source>
</evidence>
<keyword evidence="1" id="KW-0732">Signal</keyword>
<name>A0ABX5XZA8_9BACT</name>
<sequence length="145" mass="15283">MLRRRVSSILMLTLTLSVALTPMAFAQKGGKGGKGGSGGKGDSQPTFTFTWLGSLGGPFTSTSGINESGDMWGRSTVPSGVSEPAFTSRPFISWSTGLDAGQMLGFQQQLIDEGRIGEFDRENLVGVYQVDIGEINNSGEVACII</sequence>
<evidence type="ECO:0000313" key="2">
    <source>
        <dbReference type="EMBL" id="QDV87373.1"/>
    </source>
</evidence>
<proteinExistence type="predicted"/>
<evidence type="ECO:0000256" key="1">
    <source>
        <dbReference type="SAM" id="SignalP"/>
    </source>
</evidence>
<keyword evidence="3" id="KW-1185">Reference proteome</keyword>
<dbReference type="Proteomes" id="UP000318081">
    <property type="component" value="Chromosome"/>
</dbReference>
<protein>
    <submittedName>
        <fullName evidence="2">Uncharacterized protein</fullName>
    </submittedName>
</protein>
<feature type="chain" id="PRO_5045068579" evidence="1">
    <location>
        <begin position="27"/>
        <end position="145"/>
    </location>
</feature>
<reference evidence="2 3" key="1">
    <citation type="submission" date="2019-02" db="EMBL/GenBank/DDBJ databases">
        <title>Deep-cultivation of Planctomycetes and their phenomic and genomic characterization uncovers novel biology.</title>
        <authorList>
            <person name="Wiegand S."/>
            <person name="Jogler M."/>
            <person name="Boedeker C."/>
            <person name="Pinto D."/>
            <person name="Vollmers J."/>
            <person name="Rivas-Marin E."/>
            <person name="Kohn T."/>
            <person name="Peeters S.H."/>
            <person name="Heuer A."/>
            <person name="Rast P."/>
            <person name="Oberbeckmann S."/>
            <person name="Bunk B."/>
            <person name="Jeske O."/>
            <person name="Meyerdierks A."/>
            <person name="Storesund J.E."/>
            <person name="Kallscheuer N."/>
            <person name="Luecker S."/>
            <person name="Lage O.M."/>
            <person name="Pohl T."/>
            <person name="Merkel B.J."/>
            <person name="Hornburger P."/>
            <person name="Mueller R.-W."/>
            <person name="Bruemmer F."/>
            <person name="Labrenz M."/>
            <person name="Spormann A.M."/>
            <person name="Op den Camp H."/>
            <person name="Overmann J."/>
            <person name="Amann R."/>
            <person name="Jetten M.S.M."/>
            <person name="Mascher T."/>
            <person name="Medema M.H."/>
            <person name="Devos D.P."/>
            <person name="Kaster A.-K."/>
            <person name="Ovreas L."/>
            <person name="Rohde M."/>
            <person name="Galperin M.Y."/>
            <person name="Jogler C."/>
        </authorList>
    </citation>
    <scope>NUCLEOTIDE SEQUENCE [LARGE SCALE GENOMIC DNA]</scope>
    <source>
        <strain evidence="2 3">TBK1r</strain>
    </source>
</reference>
<gene>
    <name evidence="2" type="ORF">TBK1r_64030</name>
</gene>
<feature type="signal peptide" evidence="1">
    <location>
        <begin position="1"/>
        <end position="26"/>
    </location>
</feature>
<accession>A0ABX5XZA8</accession>
<organism evidence="2 3">
    <name type="scientific">Stieleria magnilauensis</name>
    <dbReference type="NCBI Taxonomy" id="2527963"/>
    <lineage>
        <taxon>Bacteria</taxon>
        <taxon>Pseudomonadati</taxon>
        <taxon>Planctomycetota</taxon>
        <taxon>Planctomycetia</taxon>
        <taxon>Pirellulales</taxon>
        <taxon>Pirellulaceae</taxon>
        <taxon>Stieleria</taxon>
    </lineage>
</organism>